<organism evidence="5 6">
    <name type="scientific">Rhodococcus ruber</name>
    <dbReference type="NCBI Taxonomy" id="1830"/>
    <lineage>
        <taxon>Bacteria</taxon>
        <taxon>Bacillati</taxon>
        <taxon>Actinomycetota</taxon>
        <taxon>Actinomycetes</taxon>
        <taxon>Mycobacteriales</taxon>
        <taxon>Nocardiaceae</taxon>
        <taxon>Rhodococcus</taxon>
    </lineage>
</organism>
<name>A0ABT4MDN1_9NOCA</name>
<dbReference type="InterPro" id="IPR013126">
    <property type="entry name" value="Hsp_70_fam"/>
</dbReference>
<feature type="compositionally biased region" description="Polar residues" evidence="4">
    <location>
        <begin position="366"/>
        <end position="378"/>
    </location>
</feature>
<dbReference type="EMBL" id="JAPWIJ010000002">
    <property type="protein sequence ID" value="MCZ4518165.1"/>
    <property type="molecule type" value="Genomic_DNA"/>
</dbReference>
<feature type="compositionally biased region" description="Low complexity" evidence="4">
    <location>
        <begin position="470"/>
        <end position="520"/>
    </location>
</feature>
<accession>A0ABT4MDN1</accession>
<dbReference type="Gene3D" id="3.30.420.40">
    <property type="match status" value="1"/>
</dbReference>
<dbReference type="PANTHER" id="PTHR42749">
    <property type="entry name" value="CELL SHAPE-DETERMINING PROTEIN MREB"/>
    <property type="match status" value="1"/>
</dbReference>
<dbReference type="Gene3D" id="3.90.640.10">
    <property type="entry name" value="Actin, Chain A, domain 4"/>
    <property type="match status" value="1"/>
</dbReference>
<evidence type="ECO:0000313" key="5">
    <source>
        <dbReference type="EMBL" id="MCZ4518165.1"/>
    </source>
</evidence>
<dbReference type="PANTHER" id="PTHR42749:SF1">
    <property type="entry name" value="CELL SHAPE-DETERMINING PROTEIN MREB"/>
    <property type="match status" value="1"/>
</dbReference>
<dbReference type="RefSeq" id="WP_269602872.1">
    <property type="nucleotide sequence ID" value="NZ_JAPWIJ010000002.1"/>
</dbReference>
<feature type="compositionally biased region" description="Low complexity" evidence="4">
    <location>
        <begin position="399"/>
        <end position="449"/>
    </location>
</feature>
<keyword evidence="6" id="KW-1185">Reference proteome</keyword>
<keyword evidence="1" id="KW-0547">Nucleotide-binding</keyword>
<comment type="caution">
    <text evidence="5">The sequence shown here is derived from an EMBL/GenBank/DDBJ whole genome shotgun (WGS) entry which is preliminary data.</text>
</comment>
<dbReference type="Proteomes" id="UP001081071">
    <property type="component" value="Unassembled WGS sequence"/>
</dbReference>
<keyword evidence="2" id="KW-0067">ATP-binding</keyword>
<proteinExistence type="predicted"/>
<dbReference type="SUPFAM" id="SSF53067">
    <property type="entry name" value="Actin-like ATPase domain"/>
    <property type="match status" value="1"/>
</dbReference>
<evidence type="ECO:0000256" key="1">
    <source>
        <dbReference type="ARBA" id="ARBA00022741"/>
    </source>
</evidence>
<evidence type="ECO:0000256" key="4">
    <source>
        <dbReference type="SAM" id="MobiDB-lite"/>
    </source>
</evidence>
<feature type="compositionally biased region" description="Polar residues" evidence="4">
    <location>
        <begin position="450"/>
        <end position="459"/>
    </location>
</feature>
<protein>
    <submittedName>
        <fullName evidence="5">Hsp70 family protein</fullName>
    </submittedName>
</protein>
<gene>
    <name evidence="5" type="ORF">O4220_06510</name>
</gene>
<sequence length="533" mass="54415">MISNNARPGSVLEVHEPVASGPAPNGLAPDPWDAVVTSVHNLATEHASADFYPVLALRESDPTTAFDQDFSDGVVLVSELGAQLGALRETGVLVGEGCVALFDVGASGTSVSVVDVHSGRVLAASRTDELGGDACDRVLCDHLIAMFGAAEALTVEARRRLVHDVRVGKHELSRLRSVSVPGPFVGGRATLWRGTVDELIADSVQRAVSAAVDVLDTVRAQGIRVDAVVAVGGGANMQIVRQFLFDAVSIPVFVPEQPELLAARGAAGIARTVGVRPAPATHDAITEQFAAVGSDSADREVAAVVPVGSVVSKRPRHSDTSSKRMTRVNKSRHLGRAVAALVAVCAAGTVVAAAARTSTDDPAPSVGSSQDSSQTVRSRSVAPASAGSPADPEGPSAPLPTTTESTSPSGDTSAPAFTPTTSTPTTSSSDAPTTSDGARATAPRRTTPPGSSTSDNGESTAPVRPTSEQTTVAPATTVAPPTTTRAPATTTTRAPATTTTRAPATTTTRAPATPTRSTRTFDLPLPKLDMPRG</sequence>
<keyword evidence="3" id="KW-0143">Chaperone</keyword>
<dbReference type="InterPro" id="IPR043129">
    <property type="entry name" value="ATPase_NBD"/>
</dbReference>
<evidence type="ECO:0000313" key="6">
    <source>
        <dbReference type="Proteomes" id="UP001081071"/>
    </source>
</evidence>
<feature type="region of interest" description="Disordered" evidence="4">
    <location>
        <begin position="312"/>
        <end position="331"/>
    </location>
</feature>
<feature type="region of interest" description="Disordered" evidence="4">
    <location>
        <begin position="356"/>
        <end position="533"/>
    </location>
</feature>
<reference evidence="5" key="1">
    <citation type="submission" date="2022-12" db="EMBL/GenBank/DDBJ databases">
        <authorList>
            <person name="Krivoruchko A.V."/>
            <person name="Elkin A."/>
        </authorList>
    </citation>
    <scope>NUCLEOTIDE SEQUENCE</scope>
    <source>
        <strain evidence="5">IEGM 1391</strain>
    </source>
</reference>
<dbReference type="Pfam" id="PF00012">
    <property type="entry name" value="HSP70"/>
    <property type="match status" value="1"/>
</dbReference>
<evidence type="ECO:0000256" key="2">
    <source>
        <dbReference type="ARBA" id="ARBA00022840"/>
    </source>
</evidence>
<evidence type="ECO:0000256" key="3">
    <source>
        <dbReference type="ARBA" id="ARBA00023186"/>
    </source>
</evidence>